<name>A0A6B2KZT3_9EUKA</name>
<dbReference type="InterPro" id="IPR002110">
    <property type="entry name" value="Ankyrin_rpt"/>
</dbReference>
<organism evidence="14">
    <name type="scientific">Arcella intermedia</name>
    <dbReference type="NCBI Taxonomy" id="1963864"/>
    <lineage>
        <taxon>Eukaryota</taxon>
        <taxon>Amoebozoa</taxon>
        <taxon>Tubulinea</taxon>
        <taxon>Elardia</taxon>
        <taxon>Arcellinida</taxon>
        <taxon>Sphaerothecina</taxon>
        <taxon>Arcellidae</taxon>
        <taxon>Arcella</taxon>
    </lineage>
</organism>
<keyword evidence="3" id="KW-0808">Transferase</keyword>
<protein>
    <recommendedName>
        <fullName evidence="15">Protein kinase domain-containing protein</fullName>
    </recommendedName>
</protein>
<dbReference type="PANTHER" id="PTHR44329:SF288">
    <property type="entry name" value="MITOGEN-ACTIVATED PROTEIN KINASE KINASE KINASE 20"/>
    <property type="match status" value="1"/>
</dbReference>
<dbReference type="Pfam" id="PF00536">
    <property type="entry name" value="SAM_1"/>
    <property type="match status" value="1"/>
</dbReference>
<dbReference type="SUPFAM" id="SSF48403">
    <property type="entry name" value="Ankyrin repeat"/>
    <property type="match status" value="1"/>
</dbReference>
<dbReference type="PROSITE" id="PS00108">
    <property type="entry name" value="PROTEIN_KINASE_ST"/>
    <property type="match status" value="1"/>
</dbReference>
<dbReference type="InterPro" id="IPR001245">
    <property type="entry name" value="Ser-Thr/Tyr_kinase_cat_dom"/>
</dbReference>
<evidence type="ECO:0000256" key="10">
    <source>
        <dbReference type="PROSITE-ProRule" id="PRU10141"/>
    </source>
</evidence>
<comment type="catalytic activity">
    <reaction evidence="8">
        <text>L-seryl-[protein] + ATP = O-phospho-L-seryl-[protein] + ADP + H(+)</text>
        <dbReference type="Rhea" id="RHEA:17989"/>
        <dbReference type="Rhea" id="RHEA-COMP:9863"/>
        <dbReference type="Rhea" id="RHEA-COMP:11604"/>
        <dbReference type="ChEBI" id="CHEBI:15378"/>
        <dbReference type="ChEBI" id="CHEBI:29999"/>
        <dbReference type="ChEBI" id="CHEBI:30616"/>
        <dbReference type="ChEBI" id="CHEBI:83421"/>
        <dbReference type="ChEBI" id="CHEBI:456216"/>
        <dbReference type="EC" id="2.7.11.1"/>
    </reaction>
</comment>
<evidence type="ECO:0000256" key="4">
    <source>
        <dbReference type="ARBA" id="ARBA00022741"/>
    </source>
</evidence>
<dbReference type="PROSITE" id="PS00107">
    <property type="entry name" value="PROTEIN_KINASE_ATP"/>
    <property type="match status" value="1"/>
</dbReference>
<comment type="catalytic activity">
    <reaction evidence="7">
        <text>L-threonyl-[protein] + ATP = O-phospho-L-threonyl-[protein] + ADP + H(+)</text>
        <dbReference type="Rhea" id="RHEA:46608"/>
        <dbReference type="Rhea" id="RHEA-COMP:11060"/>
        <dbReference type="Rhea" id="RHEA-COMP:11605"/>
        <dbReference type="ChEBI" id="CHEBI:15378"/>
        <dbReference type="ChEBI" id="CHEBI:30013"/>
        <dbReference type="ChEBI" id="CHEBI:30616"/>
        <dbReference type="ChEBI" id="CHEBI:61977"/>
        <dbReference type="ChEBI" id="CHEBI:456216"/>
        <dbReference type="EC" id="2.7.11.1"/>
    </reaction>
</comment>
<dbReference type="CDD" id="cd09487">
    <property type="entry name" value="SAM_superfamily"/>
    <property type="match status" value="1"/>
</dbReference>
<feature type="binding site" evidence="10">
    <location>
        <position position="357"/>
    </location>
    <ligand>
        <name>ATP</name>
        <dbReference type="ChEBI" id="CHEBI:30616"/>
    </ligand>
</feature>
<sequence>MLSPRLTPFLRKPTPNKKDHLSTDQLLDILESEDYESLRGVLGVIQKEDLNKGLDNQDNTLLHLVAMDCAKFPTAVLNEIVNHRFIDANVCNKSGTTPLHYLCQKWVFPDMNLPTTLIQKNANVNTPNSLGETPLFKAILNRKVGNLIVNFLLKNNANPNLMTNNGEGILHYVVRERNVDTVEFLLGVCDARVLKTKGTKGKTPSEIAKEDSENATSKFLYETISKVEELDDFLANCGLSSYRTLFITEKFDLDVLVEMTEEQIQAMPFLKMGPKTRLISALTALKKKKNKNVLDSPIKGLRQHDSLLISLKKLSHLEFLNYEHLEFIEKLGEGASGVVWKGRLNQPGEPPIDVAIKAFNPGNEDLKGEFMKEIKVFKSIIHPNVLSLFGICSKPSFLLITEYCTLGSLYHVMNDPDIELGWEHFFKIAIQITEGLHALHSFQPSILHRDLKSLNLLLTGNWTLKVADFGLSLAANSNTEVLSEQRGTPLYMAPELFQRKKYSRKSDIYSFGIVLWELLYRVINQKYLRPLGEYQLEKMLILFHVSVQSLRPTIPPSTPPEIRKIINDCWKTVDTERPECAQLVYLLHLSQTIWSSNKARWQNCIVNTNQYSNSQT</sequence>
<dbReference type="SMART" id="SM00454">
    <property type="entry name" value="SAM"/>
    <property type="match status" value="1"/>
</dbReference>
<keyword evidence="5" id="KW-0418">Kinase</keyword>
<dbReference type="SMART" id="SM00248">
    <property type="entry name" value="ANK"/>
    <property type="match status" value="4"/>
</dbReference>
<evidence type="ECO:0000256" key="2">
    <source>
        <dbReference type="ARBA" id="ARBA00022527"/>
    </source>
</evidence>
<dbReference type="AlphaFoldDB" id="A0A6B2KZT3"/>
<evidence type="ECO:0000259" key="13">
    <source>
        <dbReference type="PROSITE" id="PS50105"/>
    </source>
</evidence>
<feature type="repeat" description="ANK" evidence="9">
    <location>
        <begin position="130"/>
        <end position="164"/>
    </location>
</feature>
<dbReference type="InterPro" id="IPR008271">
    <property type="entry name" value="Ser/Thr_kinase_AS"/>
</dbReference>
<dbReference type="InterPro" id="IPR036770">
    <property type="entry name" value="Ankyrin_rpt-contain_sf"/>
</dbReference>
<dbReference type="EMBL" id="GIBP01001281">
    <property type="protein sequence ID" value="NDV30250.1"/>
    <property type="molecule type" value="Transcribed_RNA"/>
</dbReference>
<dbReference type="GO" id="GO:0005524">
    <property type="term" value="F:ATP binding"/>
    <property type="evidence" value="ECO:0007669"/>
    <property type="project" value="UniProtKB-UniRule"/>
</dbReference>
<dbReference type="SUPFAM" id="SSF56112">
    <property type="entry name" value="Protein kinase-like (PK-like)"/>
    <property type="match status" value="1"/>
</dbReference>
<evidence type="ECO:0000313" key="14">
    <source>
        <dbReference type="EMBL" id="NDV30250.1"/>
    </source>
</evidence>
<dbReference type="PROSITE" id="PS50088">
    <property type="entry name" value="ANK_REPEAT"/>
    <property type="match status" value="1"/>
</dbReference>
<feature type="domain" description="SAM" evidence="13">
    <location>
        <begin position="225"/>
        <end position="288"/>
    </location>
</feature>
<dbReference type="InterPro" id="IPR017441">
    <property type="entry name" value="Protein_kinase_ATP_BS"/>
</dbReference>
<evidence type="ECO:0000256" key="11">
    <source>
        <dbReference type="SAM" id="MobiDB-lite"/>
    </source>
</evidence>
<dbReference type="PROSITE" id="PS50011">
    <property type="entry name" value="PROTEIN_KINASE_DOM"/>
    <property type="match status" value="1"/>
</dbReference>
<feature type="domain" description="Protein kinase" evidence="12">
    <location>
        <begin position="325"/>
        <end position="591"/>
    </location>
</feature>
<dbReference type="CDD" id="cd13999">
    <property type="entry name" value="STKc_MAP3K-like"/>
    <property type="match status" value="1"/>
</dbReference>
<keyword evidence="9" id="KW-0040">ANK repeat</keyword>
<feature type="region of interest" description="Disordered" evidence="11">
    <location>
        <begin position="1"/>
        <end position="20"/>
    </location>
</feature>
<dbReference type="Gene3D" id="1.25.40.20">
    <property type="entry name" value="Ankyrin repeat-containing domain"/>
    <property type="match status" value="1"/>
</dbReference>
<keyword evidence="2" id="KW-0723">Serine/threonine-protein kinase</keyword>
<reference evidence="14" key="1">
    <citation type="journal article" date="2020" name="J. Eukaryot. Microbiol.">
        <title>De novo Sequencing, Assembly and Annotation of the Transcriptome for the Free-Living Testate Amoeba Arcella intermedia.</title>
        <authorList>
            <person name="Ribeiro G.M."/>
            <person name="Porfirio-Sousa A.L."/>
            <person name="Maurer-Alcala X.X."/>
            <person name="Katz L.A."/>
            <person name="Lahr D.J.G."/>
        </authorList>
    </citation>
    <scope>NUCLEOTIDE SEQUENCE</scope>
</reference>
<dbReference type="PANTHER" id="PTHR44329">
    <property type="entry name" value="SERINE/THREONINE-PROTEIN KINASE TNNI3K-RELATED"/>
    <property type="match status" value="1"/>
</dbReference>
<dbReference type="PROSITE" id="PS50105">
    <property type="entry name" value="SAM_DOMAIN"/>
    <property type="match status" value="1"/>
</dbReference>
<evidence type="ECO:0000256" key="5">
    <source>
        <dbReference type="ARBA" id="ARBA00022777"/>
    </source>
</evidence>
<evidence type="ECO:0000256" key="3">
    <source>
        <dbReference type="ARBA" id="ARBA00022679"/>
    </source>
</evidence>
<dbReference type="Pfam" id="PF12796">
    <property type="entry name" value="Ank_2"/>
    <property type="match status" value="1"/>
</dbReference>
<evidence type="ECO:0008006" key="15">
    <source>
        <dbReference type="Google" id="ProtNLM"/>
    </source>
</evidence>
<dbReference type="GO" id="GO:0004674">
    <property type="term" value="F:protein serine/threonine kinase activity"/>
    <property type="evidence" value="ECO:0007669"/>
    <property type="project" value="UniProtKB-KW"/>
</dbReference>
<accession>A0A6B2KZT3</accession>
<keyword evidence="6 10" id="KW-0067">ATP-binding</keyword>
<dbReference type="SUPFAM" id="SSF47769">
    <property type="entry name" value="SAM/Pointed domain"/>
    <property type="match status" value="1"/>
</dbReference>
<dbReference type="InterPro" id="IPR000719">
    <property type="entry name" value="Prot_kinase_dom"/>
</dbReference>
<proteinExistence type="inferred from homology"/>
<evidence type="ECO:0000259" key="12">
    <source>
        <dbReference type="PROSITE" id="PS50011"/>
    </source>
</evidence>
<dbReference type="InterPro" id="IPR001660">
    <property type="entry name" value="SAM"/>
</dbReference>
<dbReference type="PIRSF" id="PIRSF000654">
    <property type="entry name" value="Integrin-linked_kinase"/>
    <property type="match status" value="1"/>
</dbReference>
<dbReference type="InterPro" id="IPR011009">
    <property type="entry name" value="Kinase-like_dom_sf"/>
</dbReference>
<dbReference type="Pfam" id="PF07714">
    <property type="entry name" value="PK_Tyr_Ser-Thr"/>
    <property type="match status" value="1"/>
</dbReference>
<evidence type="ECO:0000256" key="1">
    <source>
        <dbReference type="ARBA" id="ARBA00005843"/>
    </source>
</evidence>
<dbReference type="Gene3D" id="1.10.510.10">
    <property type="entry name" value="Transferase(Phosphotransferase) domain 1"/>
    <property type="match status" value="1"/>
</dbReference>
<evidence type="ECO:0000256" key="8">
    <source>
        <dbReference type="ARBA" id="ARBA00048679"/>
    </source>
</evidence>
<evidence type="ECO:0000256" key="9">
    <source>
        <dbReference type="PROSITE-ProRule" id="PRU00023"/>
    </source>
</evidence>
<evidence type="ECO:0000256" key="6">
    <source>
        <dbReference type="ARBA" id="ARBA00022840"/>
    </source>
</evidence>
<evidence type="ECO:0000256" key="7">
    <source>
        <dbReference type="ARBA" id="ARBA00047899"/>
    </source>
</evidence>
<dbReference type="Gene3D" id="1.10.150.50">
    <property type="entry name" value="Transcription Factor, Ets-1"/>
    <property type="match status" value="1"/>
</dbReference>
<dbReference type="InterPro" id="IPR051681">
    <property type="entry name" value="Ser/Thr_Kinases-Pseudokinases"/>
</dbReference>
<comment type="similarity">
    <text evidence="1">Belongs to the protein kinase superfamily. TKL Ser/Thr protein kinase family.</text>
</comment>
<dbReference type="SMART" id="SM00220">
    <property type="entry name" value="S_TKc"/>
    <property type="match status" value="1"/>
</dbReference>
<dbReference type="InterPro" id="IPR013761">
    <property type="entry name" value="SAM/pointed_sf"/>
</dbReference>
<keyword evidence="4 10" id="KW-0547">Nucleotide-binding</keyword>